<reference evidence="2" key="1">
    <citation type="submission" date="2013-08" db="EMBL/GenBank/DDBJ databases">
        <authorList>
            <person name="Mendez C."/>
            <person name="Richter M."/>
            <person name="Ferrer M."/>
            <person name="Sanchez J."/>
        </authorList>
    </citation>
    <scope>NUCLEOTIDE SEQUENCE</scope>
</reference>
<dbReference type="PANTHER" id="PTHR10357">
    <property type="entry name" value="ALPHA-AMYLASE FAMILY MEMBER"/>
    <property type="match status" value="1"/>
</dbReference>
<accession>T0ZGR6</accession>
<dbReference type="EMBL" id="AUZZ01007116">
    <property type="protein sequence ID" value="EQD43527.1"/>
    <property type="molecule type" value="Genomic_DNA"/>
</dbReference>
<name>T0ZGR6_9ZZZZ</name>
<gene>
    <name evidence="2" type="ORF">B2A_09854</name>
</gene>
<dbReference type="GO" id="GO:0004556">
    <property type="term" value="F:alpha-amylase activity"/>
    <property type="evidence" value="ECO:0007669"/>
    <property type="project" value="TreeGrafter"/>
</dbReference>
<dbReference type="SUPFAM" id="SSF51445">
    <property type="entry name" value="(Trans)glycosidases"/>
    <property type="match status" value="1"/>
</dbReference>
<feature type="non-terminal residue" evidence="2">
    <location>
        <position position="1"/>
    </location>
</feature>
<dbReference type="Pfam" id="PF00128">
    <property type="entry name" value="Alpha-amylase"/>
    <property type="match status" value="1"/>
</dbReference>
<proteinExistence type="predicted"/>
<dbReference type="InterPro" id="IPR006047">
    <property type="entry name" value="GH13_cat_dom"/>
</dbReference>
<evidence type="ECO:0000313" key="2">
    <source>
        <dbReference type="EMBL" id="EQD43527.1"/>
    </source>
</evidence>
<sequence>NTQPENLAFVERIRRLLDAYPGTAALGEISSEESFVTMAEYVGEGRLHMAYSFELLTEQFSAAHIRDTVEALERQMPRGWPCWTTSNHDVARVLSRWGGSHGSPRLATLLSAMVCSLRGSVCVYQGEELGLPEADLPFDALRDPFGIAFWPNFKGRDGSRTPMPWRDSPDGGFSTAAPWLPIPPEHLPRAVSLQDPDPASPLNGLRRFLRWRRDQPALRWGE</sequence>
<feature type="domain" description="Glycosyl hydrolase family 13 catalytic" evidence="1">
    <location>
        <begin position="3"/>
        <end position="221"/>
    </location>
</feature>
<feature type="non-terminal residue" evidence="2">
    <location>
        <position position="222"/>
    </location>
</feature>
<evidence type="ECO:0000259" key="1">
    <source>
        <dbReference type="Pfam" id="PF00128"/>
    </source>
</evidence>
<comment type="caution">
    <text evidence="2">The sequence shown here is derived from an EMBL/GenBank/DDBJ whole genome shotgun (WGS) entry which is preliminary data.</text>
</comment>
<dbReference type="PANTHER" id="PTHR10357:SF179">
    <property type="entry name" value="NEUTRAL AND BASIC AMINO ACID TRANSPORT PROTEIN RBAT"/>
    <property type="match status" value="1"/>
</dbReference>
<reference evidence="2" key="2">
    <citation type="journal article" date="2014" name="ISME J.">
        <title>Microbial stratification in low pH oxic and suboxic macroscopic growths along an acid mine drainage.</title>
        <authorList>
            <person name="Mendez-Garcia C."/>
            <person name="Mesa V."/>
            <person name="Sprenger R.R."/>
            <person name="Richter M."/>
            <person name="Diez M.S."/>
            <person name="Solano J."/>
            <person name="Bargiela R."/>
            <person name="Golyshina O.V."/>
            <person name="Manteca A."/>
            <person name="Ramos J.L."/>
            <person name="Gallego J.R."/>
            <person name="Llorente I."/>
            <person name="Martins Dos Santos V.A."/>
            <person name="Jensen O.N."/>
            <person name="Pelaez A.I."/>
            <person name="Sanchez J."/>
            <person name="Ferrer M."/>
        </authorList>
    </citation>
    <scope>NUCLEOTIDE SEQUENCE</scope>
</reference>
<protein>
    <submittedName>
        <fullName evidence="2">Alpha-glucosidase</fullName>
    </submittedName>
</protein>
<dbReference type="GO" id="GO:0009313">
    <property type="term" value="P:oligosaccharide catabolic process"/>
    <property type="evidence" value="ECO:0007669"/>
    <property type="project" value="TreeGrafter"/>
</dbReference>
<dbReference type="AlphaFoldDB" id="T0ZGR6"/>
<dbReference type="InterPro" id="IPR017853">
    <property type="entry name" value="GH"/>
</dbReference>
<organism evidence="2">
    <name type="scientific">mine drainage metagenome</name>
    <dbReference type="NCBI Taxonomy" id="410659"/>
    <lineage>
        <taxon>unclassified sequences</taxon>
        <taxon>metagenomes</taxon>
        <taxon>ecological metagenomes</taxon>
    </lineage>
</organism>
<dbReference type="Gene3D" id="3.20.20.80">
    <property type="entry name" value="Glycosidases"/>
    <property type="match status" value="1"/>
</dbReference>